<feature type="transmembrane region" description="Helical" evidence="2">
    <location>
        <begin position="39"/>
        <end position="63"/>
    </location>
</feature>
<dbReference type="Proteomes" id="UP000320095">
    <property type="component" value="Unassembled WGS sequence"/>
</dbReference>
<dbReference type="AlphaFoldDB" id="A0A502E971"/>
<keyword evidence="4" id="KW-1185">Reference proteome</keyword>
<dbReference type="EMBL" id="RCZG01000004">
    <property type="protein sequence ID" value="TPG34268.1"/>
    <property type="molecule type" value="Genomic_DNA"/>
</dbReference>
<reference evidence="3 4" key="1">
    <citation type="journal article" date="2019" name="Environ. Microbiol.">
        <title>Species interactions and distinct microbial communities in high Arctic permafrost affected cryosols are associated with the CH4 and CO2 gas fluxes.</title>
        <authorList>
            <person name="Altshuler I."/>
            <person name="Hamel J."/>
            <person name="Turney S."/>
            <person name="Magnuson E."/>
            <person name="Levesque R."/>
            <person name="Greer C."/>
            <person name="Whyte L.G."/>
        </authorList>
    </citation>
    <scope>NUCLEOTIDE SEQUENCE [LARGE SCALE GENOMIC DNA]</scope>
    <source>
        <strain evidence="3 4">S5.20</strain>
    </source>
</reference>
<evidence type="ECO:0000313" key="4">
    <source>
        <dbReference type="Proteomes" id="UP000320095"/>
    </source>
</evidence>
<keyword evidence="2" id="KW-0472">Membrane</keyword>
<gene>
    <name evidence="3" type="ORF">EAH80_11825</name>
</gene>
<proteinExistence type="predicted"/>
<feature type="region of interest" description="Disordered" evidence="1">
    <location>
        <begin position="70"/>
        <end position="94"/>
    </location>
</feature>
<comment type="caution">
    <text evidence="3">The sequence shown here is derived from an EMBL/GenBank/DDBJ whole genome shotgun (WGS) entry which is preliminary data.</text>
</comment>
<accession>A0A502E971</accession>
<keyword evidence="2" id="KW-0812">Transmembrane</keyword>
<sequence length="94" mass="9785">MTYAVMYLLGCLFAMVALVVASCAMEKSHGMSRGEVALVTLSAGLLWPLLLIAVVQAAGLLGLKKALGVGKSLGSRRPQPVEPRPVVHSELAVA</sequence>
<name>A0A502E971_9MYCO</name>
<protein>
    <submittedName>
        <fullName evidence="3">Uncharacterized protein</fullName>
    </submittedName>
</protein>
<keyword evidence="2" id="KW-1133">Transmembrane helix</keyword>
<evidence type="ECO:0000256" key="1">
    <source>
        <dbReference type="SAM" id="MobiDB-lite"/>
    </source>
</evidence>
<evidence type="ECO:0000256" key="2">
    <source>
        <dbReference type="SAM" id="Phobius"/>
    </source>
</evidence>
<organism evidence="3 4">
    <name type="scientific">Mycolicibacterium hodleri</name>
    <dbReference type="NCBI Taxonomy" id="49897"/>
    <lineage>
        <taxon>Bacteria</taxon>
        <taxon>Bacillati</taxon>
        <taxon>Actinomycetota</taxon>
        <taxon>Actinomycetes</taxon>
        <taxon>Mycobacteriales</taxon>
        <taxon>Mycobacteriaceae</taxon>
        <taxon>Mycolicibacterium</taxon>
    </lineage>
</organism>
<evidence type="ECO:0000313" key="3">
    <source>
        <dbReference type="EMBL" id="TPG34268.1"/>
    </source>
</evidence>